<reference evidence="2 3" key="1">
    <citation type="submission" date="2019-07" db="EMBL/GenBank/DDBJ databases">
        <title>Rhodotorula toruloides NBRC10032 genome sequencing.</title>
        <authorList>
            <person name="Shida Y."/>
            <person name="Takaku H."/>
            <person name="Ogasawara W."/>
            <person name="Mori K."/>
        </authorList>
    </citation>
    <scope>NUCLEOTIDE SEQUENCE [LARGE SCALE GENOMIC DNA]</scope>
    <source>
        <strain evidence="2 3">NBRC10032</strain>
    </source>
</reference>
<name>A0A511K9C9_RHOTO</name>
<evidence type="ECO:0000313" key="2">
    <source>
        <dbReference type="EMBL" id="GEM06932.1"/>
    </source>
</evidence>
<evidence type="ECO:0000256" key="1">
    <source>
        <dbReference type="ARBA" id="ARBA00022801"/>
    </source>
</evidence>
<dbReference type="SUPFAM" id="SSF56784">
    <property type="entry name" value="HAD-like"/>
    <property type="match status" value="1"/>
</dbReference>
<accession>A0A511K9C9</accession>
<dbReference type="Pfam" id="PF00702">
    <property type="entry name" value="Hydrolase"/>
    <property type="match status" value="1"/>
</dbReference>
<dbReference type="OrthoDB" id="2363873at2759"/>
<keyword evidence="1" id="KW-0378">Hydrolase</keyword>
<organism evidence="2 3">
    <name type="scientific">Rhodotorula toruloides</name>
    <name type="common">Yeast</name>
    <name type="synonym">Rhodosporidium toruloides</name>
    <dbReference type="NCBI Taxonomy" id="5286"/>
    <lineage>
        <taxon>Eukaryota</taxon>
        <taxon>Fungi</taxon>
        <taxon>Dikarya</taxon>
        <taxon>Basidiomycota</taxon>
        <taxon>Pucciniomycotina</taxon>
        <taxon>Microbotryomycetes</taxon>
        <taxon>Sporidiobolales</taxon>
        <taxon>Sporidiobolaceae</taxon>
        <taxon>Rhodotorula</taxon>
    </lineage>
</organism>
<sequence>MVADPSASSFLPTTGSDQHSLKNVRAVLFDQFGTLTDWQGSICRLLEQEARKTDESSGAGPRGLQTIDWLAFTQLWRDGYMKRTREIASGGTGPGNIDELHLEILNDLLEKPEYAAVKERWTAEKRRELCWLWHRLNAWPDSRPGLEDLRKLDPPVLLATLSNGTLRLLVDVSRHNSFPLDAHFSGDLLSSYKPNPKMYCGASSLLGFDEDARRRGEVAMFASHIDDLRAAGQHGLRTIYIRRATEDVGIAHGGAAVKPKSEGGEVDLVVDVVGELAKELSSCTV</sequence>
<protein>
    <submittedName>
        <fullName evidence="2">Haloacid dehalogenase, type II</fullName>
    </submittedName>
</protein>
<dbReference type="EMBL" id="BJWK01000002">
    <property type="protein sequence ID" value="GEM06932.1"/>
    <property type="molecule type" value="Genomic_DNA"/>
</dbReference>
<dbReference type="Proteomes" id="UP000321518">
    <property type="component" value="Unassembled WGS sequence"/>
</dbReference>
<dbReference type="InterPro" id="IPR036412">
    <property type="entry name" value="HAD-like_sf"/>
</dbReference>
<dbReference type="InterPro" id="IPR023198">
    <property type="entry name" value="PGP-like_dom2"/>
</dbReference>
<dbReference type="Gene3D" id="1.10.150.240">
    <property type="entry name" value="Putative phosphatase, domain 2"/>
    <property type="match status" value="1"/>
</dbReference>
<dbReference type="InterPro" id="IPR051540">
    <property type="entry name" value="S-2-haloacid_dehalogenase"/>
</dbReference>
<dbReference type="PANTHER" id="PTHR43316:SF3">
    <property type="entry name" value="HALOACID DEHALOGENASE, TYPE II (AFU_ORTHOLOGUE AFUA_2G07750)-RELATED"/>
    <property type="match status" value="1"/>
</dbReference>
<dbReference type="GO" id="GO:0016787">
    <property type="term" value="F:hydrolase activity"/>
    <property type="evidence" value="ECO:0007669"/>
    <property type="project" value="UniProtKB-KW"/>
</dbReference>
<dbReference type="InterPro" id="IPR023214">
    <property type="entry name" value="HAD_sf"/>
</dbReference>
<gene>
    <name evidence="2" type="ORF">Rt10032_c02g0949</name>
</gene>
<dbReference type="Gene3D" id="3.40.50.1000">
    <property type="entry name" value="HAD superfamily/HAD-like"/>
    <property type="match status" value="1"/>
</dbReference>
<evidence type="ECO:0000313" key="3">
    <source>
        <dbReference type="Proteomes" id="UP000321518"/>
    </source>
</evidence>
<dbReference type="PANTHER" id="PTHR43316">
    <property type="entry name" value="HYDROLASE, HALOACID DELAHOGENASE-RELATED"/>
    <property type="match status" value="1"/>
</dbReference>
<comment type="caution">
    <text evidence="2">The sequence shown here is derived from an EMBL/GenBank/DDBJ whole genome shotgun (WGS) entry which is preliminary data.</text>
</comment>
<dbReference type="AlphaFoldDB" id="A0A511K9C9"/>
<proteinExistence type="predicted"/>